<dbReference type="RefSeq" id="WP_022790675.1">
    <property type="nucleotide sequence ID" value="NZ_CAUWMU010000003.1"/>
</dbReference>
<feature type="DNA-binding region" description="OmpR/PhoB-type" evidence="2">
    <location>
        <begin position="53"/>
        <end position="152"/>
    </location>
</feature>
<dbReference type="Proteomes" id="UP000255523">
    <property type="component" value="Unassembled WGS sequence"/>
</dbReference>
<dbReference type="InterPro" id="IPR036388">
    <property type="entry name" value="WH-like_DNA-bd_sf"/>
</dbReference>
<dbReference type="InterPro" id="IPR016032">
    <property type="entry name" value="Sig_transdc_resp-reg_C-effctor"/>
</dbReference>
<gene>
    <name evidence="4" type="ORF">NCTC11087_01741</name>
</gene>
<protein>
    <submittedName>
        <fullName evidence="4">Osmolarity response regulator</fullName>
    </submittedName>
</protein>
<dbReference type="GO" id="GO:0003677">
    <property type="term" value="F:DNA binding"/>
    <property type="evidence" value="ECO:0007669"/>
    <property type="project" value="UniProtKB-UniRule"/>
</dbReference>
<evidence type="ECO:0000259" key="3">
    <source>
        <dbReference type="PROSITE" id="PS51755"/>
    </source>
</evidence>
<dbReference type="AlphaFoldDB" id="A0A380LLP4"/>
<accession>A0A380LLP4</accession>
<dbReference type="SUPFAM" id="SSF46894">
    <property type="entry name" value="C-terminal effector domain of the bipartite response regulators"/>
    <property type="match status" value="1"/>
</dbReference>
<reference evidence="4 5" key="1">
    <citation type="submission" date="2018-06" db="EMBL/GenBank/DDBJ databases">
        <authorList>
            <consortium name="Pathogen Informatics"/>
            <person name="Doyle S."/>
        </authorList>
    </citation>
    <scope>NUCLEOTIDE SEQUENCE [LARGE SCALE GENOMIC DNA]</scope>
    <source>
        <strain evidence="4 5">NCTC11087</strain>
    </source>
</reference>
<keyword evidence="5" id="KW-1185">Reference proteome</keyword>
<dbReference type="InterPro" id="IPR001867">
    <property type="entry name" value="OmpR/PhoB-type_DNA-bd"/>
</dbReference>
<dbReference type="GO" id="GO:0000160">
    <property type="term" value="P:phosphorelay signal transduction system"/>
    <property type="evidence" value="ECO:0007669"/>
    <property type="project" value="InterPro"/>
</dbReference>
<evidence type="ECO:0000313" key="4">
    <source>
        <dbReference type="EMBL" id="SUO04814.1"/>
    </source>
</evidence>
<name>A0A380LLP4_9FIRM</name>
<feature type="domain" description="OmpR/PhoB-type" evidence="3">
    <location>
        <begin position="53"/>
        <end position="152"/>
    </location>
</feature>
<dbReference type="PROSITE" id="PS51755">
    <property type="entry name" value="OMPR_PHOB"/>
    <property type="match status" value="1"/>
</dbReference>
<dbReference type="GO" id="GO:0006355">
    <property type="term" value="P:regulation of DNA-templated transcription"/>
    <property type="evidence" value="ECO:0007669"/>
    <property type="project" value="InterPro"/>
</dbReference>
<dbReference type="EMBL" id="UHFX01000003">
    <property type="protein sequence ID" value="SUO04814.1"/>
    <property type="molecule type" value="Genomic_DNA"/>
</dbReference>
<evidence type="ECO:0000256" key="2">
    <source>
        <dbReference type="PROSITE-ProRule" id="PRU01091"/>
    </source>
</evidence>
<dbReference type="Gene3D" id="1.10.10.10">
    <property type="entry name" value="Winged helix-like DNA-binding domain superfamily/Winged helix DNA-binding domain"/>
    <property type="match status" value="1"/>
</dbReference>
<sequence length="158" mass="18992">MGKYMDKAKEEKIVELGKYCLEHGIGLEDLKKIFSKKETTDNIHYQRFHNLAHKKVSSGEIRIDFEEQVMHKGKQILVMHEHELLILQLLMSNARETIKDEEILDLLEAHDHKITKESMVVYMSRLSHRIGKTMQEEEYIKRHWKKGYYWNQKINIRK</sequence>
<keyword evidence="1 2" id="KW-0238">DNA-binding</keyword>
<organism evidence="4 5">
    <name type="scientific">Faecalicoccus pleomorphus</name>
    <dbReference type="NCBI Taxonomy" id="1323"/>
    <lineage>
        <taxon>Bacteria</taxon>
        <taxon>Bacillati</taxon>
        <taxon>Bacillota</taxon>
        <taxon>Erysipelotrichia</taxon>
        <taxon>Erysipelotrichales</taxon>
        <taxon>Erysipelotrichaceae</taxon>
        <taxon>Faecalicoccus</taxon>
    </lineage>
</organism>
<dbReference type="Pfam" id="PF00486">
    <property type="entry name" value="Trans_reg_C"/>
    <property type="match status" value="1"/>
</dbReference>
<proteinExistence type="predicted"/>
<evidence type="ECO:0000313" key="5">
    <source>
        <dbReference type="Proteomes" id="UP000255523"/>
    </source>
</evidence>
<evidence type="ECO:0000256" key="1">
    <source>
        <dbReference type="ARBA" id="ARBA00023125"/>
    </source>
</evidence>